<evidence type="ECO:0000259" key="1">
    <source>
        <dbReference type="PROSITE" id="PS50883"/>
    </source>
</evidence>
<dbReference type="CDD" id="cd01948">
    <property type="entry name" value="EAL"/>
    <property type="match status" value="1"/>
</dbReference>
<dbReference type="SUPFAM" id="SSF55785">
    <property type="entry name" value="PYP-like sensor domain (PAS domain)"/>
    <property type="match status" value="1"/>
</dbReference>
<dbReference type="GO" id="GO:0071111">
    <property type="term" value="F:cyclic-guanylate-specific phosphodiesterase activity"/>
    <property type="evidence" value="ECO:0007669"/>
    <property type="project" value="InterPro"/>
</dbReference>
<dbReference type="InterPro" id="IPR001633">
    <property type="entry name" value="EAL_dom"/>
</dbReference>
<dbReference type="SUPFAM" id="SSF55073">
    <property type="entry name" value="Nucleotide cyclase"/>
    <property type="match status" value="2"/>
</dbReference>
<dbReference type="Gene3D" id="3.30.450.20">
    <property type="entry name" value="PAS domain"/>
    <property type="match status" value="1"/>
</dbReference>
<dbReference type="Pfam" id="PF00563">
    <property type="entry name" value="EAL"/>
    <property type="match status" value="1"/>
</dbReference>
<dbReference type="InterPro" id="IPR000160">
    <property type="entry name" value="GGDEF_dom"/>
</dbReference>
<evidence type="ECO:0000313" key="3">
    <source>
        <dbReference type="EMBL" id="MQM72026.1"/>
    </source>
</evidence>
<feature type="domain" description="GGDEF" evidence="2">
    <location>
        <begin position="46"/>
        <end position="168"/>
    </location>
</feature>
<dbReference type="InterPro" id="IPR050706">
    <property type="entry name" value="Cyclic-di-GMP_PDE-like"/>
</dbReference>
<name>A0A6L5GPZ0_9FIRM</name>
<accession>A0A6L5GPZ0</accession>
<evidence type="ECO:0000259" key="2">
    <source>
        <dbReference type="PROSITE" id="PS50887"/>
    </source>
</evidence>
<gene>
    <name evidence="3" type="ORF">FRC53_01030</name>
</gene>
<evidence type="ECO:0000313" key="4">
    <source>
        <dbReference type="Proteomes" id="UP000473648"/>
    </source>
</evidence>
<proteinExistence type="predicted"/>
<dbReference type="InterPro" id="IPR035965">
    <property type="entry name" value="PAS-like_dom_sf"/>
</dbReference>
<dbReference type="EMBL" id="VOGB01000003">
    <property type="protein sequence ID" value="MQM72026.1"/>
    <property type="molecule type" value="Genomic_DNA"/>
</dbReference>
<dbReference type="SMART" id="SM00052">
    <property type="entry name" value="EAL"/>
    <property type="match status" value="1"/>
</dbReference>
<organism evidence="3 4">
    <name type="scientific">Candidatus Pseudoramibacter fermentans</name>
    <dbReference type="NCBI Taxonomy" id="2594427"/>
    <lineage>
        <taxon>Bacteria</taxon>
        <taxon>Bacillati</taxon>
        <taxon>Bacillota</taxon>
        <taxon>Clostridia</taxon>
        <taxon>Eubacteriales</taxon>
        <taxon>Eubacteriaceae</taxon>
        <taxon>Pseudoramibacter</taxon>
    </lineage>
</organism>
<comment type="caution">
    <text evidence="3">The sequence shown here is derived from an EMBL/GenBank/DDBJ whole genome shotgun (WGS) entry which is preliminary data.</text>
</comment>
<sequence length="985" mass="113088">MRQDENTGGARPKREWDSVTRLLSKTSFLEEMDAFIASAEAEGTLDDYVLISVNICNFKYYNIKYGGKAGDRVMFDLASRLAEGNPDGLNGRFIGDRLAAVMRQQDAEEKIRALQQGFKLKYGPTGLTTKVGIFRLTPDTDALSACELAKLACDTIRNKPEDFCYYNEQIRQNARDVVYIVQNLDRAIRKGWIQIYYQPMVRTINGCLCGIEALARWVDPKRGVISPAGFIPVLEDNQLITRLDLYVLDQVCRGMRQKMAERSELVPVSINLSRLDFLNCDIFQEVEDSVRRYGIARDLLNLEVTESMVMEDSNILKREIKRFHDAGYKIFMDDFGSGYSSLNVLRDYEFDEIKLDMIFMRNFDEKAERVVSSAVSMAKGLGIEALAEGVETKAQYEFLKRIGCDKVQGYYISPPVPLDQFDALFEKSDAVEPRRFKAYYATVRRVNFLTDKPLQIVDFDGKAFRGLYANDEAQAVWQSLHFKSMDQVAALLNDAGSPYYAEGRDVLNKLRLDDPIRMEFDVYGVFLGMRLHLLAKEGEHRLIAIEVSNLGQKDEEDQGDENYIFRLLFTLYDEIYRINLKTQEFIPVKPGVNYIEMSDEWDKRGWKLDLKASARMFIQLEDQSDYIKFADPTTMRERMAKADRGILSEMFRSKGRNGAYVMKLHTIQPMPGSDCVLYSMQFVPKVQEQIKAKTWRHSPQDAPDLIQQDVWQTMCHSQTVNIFWKDKARRFVNVNDKFLETYGLSDRSEIVGKTDEDMFWHVDDGPYRNDELEVLQKGKTVVNHLGKCIIHGKLHNIVASKEPIYRDGEIVGLLGGFVPIDEVTPELSGQVPDDEQESGIDLIAVQKTLAAYMEGWEYRKEKFAAVSVQFDSYKRARQTYGEDIAARMLTALSDRIVDFCGNRTVVIRGFGEHFVMLMKYEDRETVEAFRKAFIARSRMVRELAGYAETLNPTVVVYYSEDARDITNMVAMAFQNKTVEVEPFQN</sequence>
<dbReference type="PROSITE" id="PS50883">
    <property type="entry name" value="EAL"/>
    <property type="match status" value="1"/>
</dbReference>
<dbReference type="InterPro" id="IPR035919">
    <property type="entry name" value="EAL_sf"/>
</dbReference>
<dbReference type="InterPro" id="IPR043128">
    <property type="entry name" value="Rev_trsase/Diguanyl_cyclase"/>
</dbReference>
<dbReference type="Gene3D" id="3.20.20.450">
    <property type="entry name" value="EAL domain"/>
    <property type="match status" value="1"/>
</dbReference>
<keyword evidence="4" id="KW-1185">Reference proteome</keyword>
<protein>
    <submittedName>
        <fullName evidence="3">EAL domain-containing protein</fullName>
    </submittedName>
</protein>
<dbReference type="InterPro" id="IPR029787">
    <property type="entry name" value="Nucleotide_cyclase"/>
</dbReference>
<dbReference type="Gene3D" id="3.30.70.270">
    <property type="match status" value="2"/>
</dbReference>
<dbReference type="Proteomes" id="UP000473648">
    <property type="component" value="Unassembled WGS sequence"/>
</dbReference>
<dbReference type="AlphaFoldDB" id="A0A6L5GPZ0"/>
<dbReference type="Pfam" id="PF00990">
    <property type="entry name" value="GGDEF"/>
    <property type="match status" value="2"/>
</dbReference>
<dbReference type="SUPFAM" id="SSF141868">
    <property type="entry name" value="EAL domain-like"/>
    <property type="match status" value="1"/>
</dbReference>
<dbReference type="PROSITE" id="PS50887">
    <property type="entry name" value="GGDEF"/>
    <property type="match status" value="1"/>
</dbReference>
<feature type="domain" description="EAL" evidence="1">
    <location>
        <begin position="177"/>
        <end position="429"/>
    </location>
</feature>
<dbReference type="PANTHER" id="PTHR33121:SF70">
    <property type="entry name" value="SIGNALING PROTEIN YKOW"/>
    <property type="match status" value="1"/>
</dbReference>
<dbReference type="PANTHER" id="PTHR33121">
    <property type="entry name" value="CYCLIC DI-GMP PHOSPHODIESTERASE PDEF"/>
    <property type="match status" value="1"/>
</dbReference>
<dbReference type="SMART" id="SM00267">
    <property type="entry name" value="GGDEF"/>
    <property type="match status" value="1"/>
</dbReference>
<reference evidence="3" key="1">
    <citation type="journal article" date="2020" name="Appl. Environ. Microbiol.">
        <title>Medium-Chain Fatty Acid Synthesis by 'Candidatus Weimeria bifida' gen. nov., sp. nov., and 'Candidatus Pseudoramibacter fermentans' sp. nov.</title>
        <authorList>
            <person name="Scarborough M.J."/>
            <person name="Myers K.S."/>
            <person name="Donohue T.J."/>
            <person name="Noguera D.R."/>
        </authorList>
    </citation>
    <scope>NUCLEOTIDE SEQUENCE</scope>
    <source>
        <strain evidence="3">EUB1.1</strain>
    </source>
</reference>